<evidence type="ECO:0000256" key="14">
    <source>
        <dbReference type="RuleBase" id="RU362121"/>
    </source>
</evidence>
<evidence type="ECO:0000256" key="12">
    <source>
        <dbReference type="ARBA" id="ARBA00023136"/>
    </source>
</evidence>
<keyword evidence="5 13" id="KW-0285">Flavoprotein</keyword>
<dbReference type="PRINTS" id="PR00406">
    <property type="entry name" value="CYTB5RDTASE"/>
</dbReference>
<dbReference type="Proteomes" id="UP000215453">
    <property type="component" value="Chromosome 4"/>
</dbReference>
<dbReference type="Gene3D" id="3.40.50.80">
    <property type="entry name" value="Nucleotide-binding domain of ferredoxin-NADP reductase (FNR) module"/>
    <property type="match status" value="1"/>
</dbReference>
<dbReference type="PANTHER" id="PTHR19370">
    <property type="entry name" value="NADH-CYTOCHROME B5 REDUCTASE"/>
    <property type="match status" value="1"/>
</dbReference>
<name>A0A1Y6LI51_ZYMTR</name>
<evidence type="ECO:0000256" key="5">
    <source>
        <dbReference type="ARBA" id="ARBA00022630"/>
    </source>
</evidence>
<comment type="similarity">
    <text evidence="14">Belongs to the cytochrome b5 family.</text>
</comment>
<comment type="cofactor">
    <cofactor evidence="1 13">
        <name>FAD</name>
        <dbReference type="ChEBI" id="CHEBI:57692"/>
    </cofactor>
</comment>
<evidence type="ECO:0000259" key="16">
    <source>
        <dbReference type="PROSITE" id="PS50255"/>
    </source>
</evidence>
<dbReference type="InterPro" id="IPR001199">
    <property type="entry name" value="Cyt_B5-like_heme/steroid-bd"/>
</dbReference>
<gene>
    <name evidence="18" type="ORF">ZT1A5_G4779</name>
</gene>
<dbReference type="SMART" id="SM01117">
    <property type="entry name" value="Cyt-b5"/>
    <property type="match status" value="1"/>
</dbReference>
<evidence type="ECO:0000256" key="7">
    <source>
        <dbReference type="ARBA" id="ARBA00022723"/>
    </source>
</evidence>
<feature type="binding site" evidence="13">
    <location>
        <position position="298"/>
    </location>
    <ligand>
        <name>FAD</name>
        <dbReference type="ChEBI" id="CHEBI:57692"/>
    </ligand>
</feature>
<keyword evidence="12" id="KW-0472">Membrane</keyword>
<evidence type="ECO:0000256" key="1">
    <source>
        <dbReference type="ARBA" id="ARBA00001974"/>
    </source>
</evidence>
<feature type="domain" description="Cytochrome b5 heme-binding" evidence="16">
    <location>
        <begin position="36"/>
        <end position="112"/>
    </location>
</feature>
<evidence type="ECO:0000256" key="11">
    <source>
        <dbReference type="ARBA" id="ARBA00023027"/>
    </source>
</evidence>
<evidence type="ECO:0000256" key="13">
    <source>
        <dbReference type="PIRSR" id="PIRSR601834-1"/>
    </source>
</evidence>
<dbReference type="InterPro" id="IPR017938">
    <property type="entry name" value="Riboflavin_synthase-like_b-brl"/>
</dbReference>
<dbReference type="GO" id="GO:0005783">
    <property type="term" value="C:endoplasmic reticulum"/>
    <property type="evidence" value="ECO:0007669"/>
    <property type="project" value="TreeGrafter"/>
</dbReference>
<dbReference type="GO" id="GO:0016020">
    <property type="term" value="C:membrane"/>
    <property type="evidence" value="ECO:0007669"/>
    <property type="project" value="UniProtKB-SubCell"/>
</dbReference>
<accession>A0A1Y6LI51</accession>
<dbReference type="Gene3D" id="3.10.120.10">
    <property type="entry name" value="Cytochrome b5-like heme/steroid binding domain"/>
    <property type="match status" value="1"/>
</dbReference>
<feature type="binding site" evidence="13">
    <location>
        <position position="296"/>
    </location>
    <ligand>
        <name>FAD</name>
        <dbReference type="ChEBI" id="CHEBI:57692"/>
    </ligand>
</feature>
<feature type="compositionally biased region" description="Basic and acidic residues" evidence="15">
    <location>
        <begin position="1"/>
        <end position="25"/>
    </location>
</feature>
<reference evidence="18 19" key="1">
    <citation type="submission" date="2016-10" db="EMBL/GenBank/DDBJ databases">
        <authorList>
            <person name="Varghese N."/>
        </authorList>
    </citation>
    <scope>NUCLEOTIDE SEQUENCE [LARGE SCALE GENOMIC DNA]</scope>
</reference>
<dbReference type="PROSITE" id="PS51384">
    <property type="entry name" value="FAD_FR"/>
    <property type="match status" value="1"/>
</dbReference>
<evidence type="ECO:0000259" key="17">
    <source>
        <dbReference type="PROSITE" id="PS51384"/>
    </source>
</evidence>
<evidence type="ECO:0000313" key="18">
    <source>
        <dbReference type="EMBL" id="SMY23339.1"/>
    </source>
</evidence>
<feature type="compositionally biased region" description="Basic and acidic residues" evidence="15">
    <location>
        <begin position="32"/>
        <end position="43"/>
    </location>
</feature>
<dbReference type="InterPro" id="IPR039261">
    <property type="entry name" value="FNR_nucleotide-bd"/>
</dbReference>
<protein>
    <recommendedName>
        <fullName evidence="20">Cytochrome b5 heme-binding domain-containing protein</fullName>
    </recommendedName>
</protein>
<feature type="compositionally biased region" description="Polar residues" evidence="15">
    <location>
        <begin position="135"/>
        <end position="146"/>
    </location>
</feature>
<proteinExistence type="inferred from homology"/>
<dbReference type="InterPro" id="IPR018506">
    <property type="entry name" value="Cyt_B5_heme-BS"/>
</dbReference>
<dbReference type="InterPro" id="IPR017927">
    <property type="entry name" value="FAD-bd_FR_type"/>
</dbReference>
<dbReference type="Pfam" id="PF00175">
    <property type="entry name" value="NAD_binding_1"/>
    <property type="match status" value="1"/>
</dbReference>
<dbReference type="GO" id="GO:0046872">
    <property type="term" value="F:metal ion binding"/>
    <property type="evidence" value="ECO:0007669"/>
    <property type="project" value="UniProtKB-UniRule"/>
</dbReference>
<evidence type="ECO:0000256" key="4">
    <source>
        <dbReference type="ARBA" id="ARBA00022617"/>
    </source>
</evidence>
<dbReference type="Pfam" id="PF00173">
    <property type="entry name" value="Cyt-b5"/>
    <property type="match status" value="1"/>
</dbReference>
<keyword evidence="10 14" id="KW-0408">Iron</keyword>
<dbReference type="InterPro" id="IPR008333">
    <property type="entry name" value="Cbr1-like_FAD-bd_dom"/>
</dbReference>
<dbReference type="PRINTS" id="PR00363">
    <property type="entry name" value="CYTOCHROMEB5"/>
</dbReference>
<feature type="region of interest" description="Disordered" evidence="15">
    <location>
        <begin position="1"/>
        <end position="43"/>
    </location>
</feature>
<organism evidence="18 19">
    <name type="scientific">Zymoseptoria tritici ST99CH_1A5</name>
    <dbReference type="NCBI Taxonomy" id="1276529"/>
    <lineage>
        <taxon>Eukaryota</taxon>
        <taxon>Fungi</taxon>
        <taxon>Dikarya</taxon>
        <taxon>Ascomycota</taxon>
        <taxon>Pezizomycotina</taxon>
        <taxon>Dothideomycetes</taxon>
        <taxon>Dothideomycetidae</taxon>
        <taxon>Mycosphaerellales</taxon>
        <taxon>Mycosphaerellaceae</taxon>
        <taxon>Zymoseptoria</taxon>
    </lineage>
</organism>
<evidence type="ECO:0000256" key="6">
    <source>
        <dbReference type="ARBA" id="ARBA00022692"/>
    </source>
</evidence>
<keyword evidence="9" id="KW-0560">Oxidoreductase</keyword>
<evidence type="ECO:0000256" key="2">
    <source>
        <dbReference type="ARBA" id="ARBA00004370"/>
    </source>
</evidence>
<keyword evidence="7 14" id="KW-0479">Metal-binding</keyword>
<evidence type="ECO:0000313" key="19">
    <source>
        <dbReference type="Proteomes" id="UP000215453"/>
    </source>
</evidence>
<dbReference type="SUPFAM" id="SSF63380">
    <property type="entry name" value="Riboflavin synthase domain-like"/>
    <property type="match status" value="1"/>
</dbReference>
<feature type="binding site" evidence="13">
    <location>
        <position position="313"/>
    </location>
    <ligand>
        <name>FAD</name>
        <dbReference type="ChEBI" id="CHEBI:57692"/>
    </ligand>
</feature>
<dbReference type="SUPFAM" id="SSF55856">
    <property type="entry name" value="Cytochrome b5-like heme/steroid binding domain"/>
    <property type="match status" value="1"/>
</dbReference>
<dbReference type="GO" id="GO:0020037">
    <property type="term" value="F:heme binding"/>
    <property type="evidence" value="ECO:0007669"/>
    <property type="project" value="UniProtKB-UniRule"/>
</dbReference>
<feature type="binding site" evidence="13">
    <location>
        <position position="364"/>
    </location>
    <ligand>
        <name>FAD</name>
        <dbReference type="ChEBI" id="CHEBI:57692"/>
    </ligand>
</feature>
<keyword evidence="11" id="KW-0520">NAD</keyword>
<dbReference type="InterPro" id="IPR001433">
    <property type="entry name" value="OxRdtase_FAD/NAD-bd"/>
</dbReference>
<keyword evidence="8 13" id="KW-0274">FAD</keyword>
<dbReference type="EMBL" id="LT882679">
    <property type="protein sequence ID" value="SMY23339.1"/>
    <property type="molecule type" value="Genomic_DNA"/>
</dbReference>
<evidence type="ECO:0008006" key="20">
    <source>
        <dbReference type="Google" id="ProtNLM"/>
    </source>
</evidence>
<evidence type="ECO:0000256" key="8">
    <source>
        <dbReference type="ARBA" id="ARBA00022827"/>
    </source>
</evidence>
<feature type="domain" description="FAD-binding FR-type" evidence="17">
    <location>
        <begin position="244"/>
        <end position="347"/>
    </location>
</feature>
<evidence type="ECO:0000256" key="10">
    <source>
        <dbReference type="ARBA" id="ARBA00023004"/>
    </source>
</evidence>
<comment type="similarity">
    <text evidence="3">Belongs to the flavoprotein pyridine nucleotide cytochrome reductase family.</text>
</comment>
<dbReference type="Pfam" id="PF00970">
    <property type="entry name" value="FAD_binding_6"/>
    <property type="match status" value="1"/>
</dbReference>
<dbReference type="InterPro" id="IPR001834">
    <property type="entry name" value="CBR-like"/>
</dbReference>
<dbReference type="CDD" id="cd06183">
    <property type="entry name" value="cyt_b5_reduct_like"/>
    <property type="match status" value="1"/>
</dbReference>
<sequence>MVDSSEKVSSEVDTGKSPDRKELKAKWANANSDKEEKSFKKEEFAKHSSKTDCWIAIHGRVYDVSEYLKDHPGGKEAILEVAGTDSTAAYEDVGHSEDAREILQGLDIGALEGAADESKKPSGPVHPPASEVVHRQSSAQDQPTSSSIITPRLELAAATVAAAGLAWAAIHFGTVPSLHLGGGTGSFTQGFLAASVSFAVVGGFGARFLSQATKFGQDFSSYPAHIRSSTKPVDFKPSGVLTPQEYRKYKLRAKKEVGEGIWRFTFDLPNSWSILGLPIGQHIAIKGIVDDHTVVRSYTPISSNRDLGRLELLVRVYPDGQLGNYLKNLKVGDAADIRGPKGAMRYRKGMSKHIGMVGGGTGITPLFQIIRAICEDKTDDTKVTLIYGNRSEGDIMMREQLDRYAKDAGDQFNVYYTVDKPSENWKGGKGHVTKELLSEWMPNPSSEGSKVLLCGPPGMVNATKDNLVELGFEGPGAVSKRDDQIFCF</sequence>
<dbReference type="FunFam" id="3.40.50.80:FF:000009">
    <property type="entry name" value="NADH-cytochrome b5 reductase"/>
    <property type="match status" value="1"/>
</dbReference>
<evidence type="ECO:0000256" key="15">
    <source>
        <dbReference type="SAM" id="MobiDB-lite"/>
    </source>
</evidence>
<dbReference type="FunFam" id="3.10.120.10:FF:000002">
    <property type="entry name" value="Cytochrome b5 type B"/>
    <property type="match status" value="1"/>
</dbReference>
<dbReference type="InterPro" id="IPR036400">
    <property type="entry name" value="Cyt_B5-like_heme/steroid_sf"/>
</dbReference>
<evidence type="ECO:0000256" key="9">
    <source>
        <dbReference type="ARBA" id="ARBA00023002"/>
    </source>
</evidence>
<dbReference type="SUPFAM" id="SSF52343">
    <property type="entry name" value="Ferredoxin reductase-like, C-terminal NADP-linked domain"/>
    <property type="match status" value="1"/>
</dbReference>
<dbReference type="PROSITE" id="PS50255">
    <property type="entry name" value="CYTOCHROME_B5_2"/>
    <property type="match status" value="1"/>
</dbReference>
<evidence type="ECO:0000256" key="3">
    <source>
        <dbReference type="ARBA" id="ARBA00006105"/>
    </source>
</evidence>
<dbReference type="PANTHER" id="PTHR19370:SF178">
    <property type="entry name" value="CYTOCHROME-B5 REDUCTASE"/>
    <property type="match status" value="1"/>
</dbReference>
<dbReference type="GO" id="GO:0016491">
    <property type="term" value="F:oxidoreductase activity"/>
    <property type="evidence" value="ECO:0007669"/>
    <property type="project" value="UniProtKB-KW"/>
</dbReference>
<dbReference type="AlphaFoldDB" id="A0A1Y6LI51"/>
<dbReference type="PROSITE" id="PS00191">
    <property type="entry name" value="CYTOCHROME_B5_1"/>
    <property type="match status" value="1"/>
</dbReference>
<keyword evidence="6" id="KW-0812">Transmembrane</keyword>
<comment type="subcellular location">
    <subcellularLocation>
        <location evidence="2">Membrane</location>
    </subcellularLocation>
</comment>
<keyword evidence="4 14" id="KW-0349">Heme</keyword>
<feature type="region of interest" description="Disordered" evidence="15">
    <location>
        <begin position="114"/>
        <end position="146"/>
    </location>
</feature>
<dbReference type="Gene3D" id="2.40.30.10">
    <property type="entry name" value="Translation factors"/>
    <property type="match status" value="1"/>
</dbReference>